<protein>
    <submittedName>
        <fullName evidence="1">Uncharacterized protein</fullName>
    </submittedName>
</protein>
<evidence type="ECO:0000313" key="1">
    <source>
        <dbReference type="EMBL" id="OTF79231.1"/>
    </source>
</evidence>
<dbReference type="EMBL" id="MUJZ01024144">
    <property type="protein sequence ID" value="OTF79231.1"/>
    <property type="molecule type" value="Genomic_DNA"/>
</dbReference>
<sequence length="365" mass="42955">MIVICVRLLPKIHFNLIKQLLSIDEKELIKTFENYPFHYVRFIAEKQSFERLNTFVYDKNAYMKSMMDSIVHVSRLPMAISTTIVDLIEWIEAHFGDDKNSFYGVNVCNRNSDNNSIRSALIVLKNSDCVRILQEKINASGNNIRVVSYRDYLRHKNQSRMKRRRRKKSMIRQTFEKMAITNTVNVDESKTIKQQRRLHGIQLLVARRTIIMTGIPDPVAKLMMIQDENGGHSFKQYLQPSGLIFMYQPKSENQSRKSNESTNNNITQCDYYLFFKNRTSMLQLYDRLRKEEDPMKVFQSLFANNSLINNNNNNEWMLMADNHGSMITGKNFSLINTVDGGDLPRRFKHYVYCIRRFFQNHKAAV</sequence>
<comment type="caution">
    <text evidence="1">The sequence shown here is derived from an EMBL/GenBank/DDBJ whole genome shotgun (WGS) entry which is preliminary data.</text>
</comment>
<organism evidence="1 2">
    <name type="scientific">Euroglyphus maynei</name>
    <name type="common">Mayne's house dust mite</name>
    <dbReference type="NCBI Taxonomy" id="6958"/>
    <lineage>
        <taxon>Eukaryota</taxon>
        <taxon>Metazoa</taxon>
        <taxon>Ecdysozoa</taxon>
        <taxon>Arthropoda</taxon>
        <taxon>Chelicerata</taxon>
        <taxon>Arachnida</taxon>
        <taxon>Acari</taxon>
        <taxon>Acariformes</taxon>
        <taxon>Sarcoptiformes</taxon>
        <taxon>Astigmata</taxon>
        <taxon>Psoroptidia</taxon>
        <taxon>Analgoidea</taxon>
        <taxon>Pyroglyphidae</taxon>
        <taxon>Pyroglyphinae</taxon>
        <taxon>Euroglyphus</taxon>
    </lineage>
</organism>
<dbReference type="OrthoDB" id="439993at2759"/>
<name>A0A1Y3BE82_EURMA</name>
<evidence type="ECO:0000313" key="2">
    <source>
        <dbReference type="Proteomes" id="UP000194236"/>
    </source>
</evidence>
<dbReference type="AlphaFoldDB" id="A0A1Y3BE82"/>
<gene>
    <name evidence="1" type="ORF">BLA29_001546</name>
</gene>
<dbReference type="Proteomes" id="UP000194236">
    <property type="component" value="Unassembled WGS sequence"/>
</dbReference>
<proteinExistence type="predicted"/>
<reference evidence="1 2" key="1">
    <citation type="submission" date="2017-03" db="EMBL/GenBank/DDBJ databases">
        <title>Genome Survey of Euroglyphus maynei.</title>
        <authorList>
            <person name="Arlian L.G."/>
            <person name="Morgan M.S."/>
            <person name="Rider S.D."/>
        </authorList>
    </citation>
    <scope>NUCLEOTIDE SEQUENCE [LARGE SCALE GENOMIC DNA]</scope>
    <source>
        <strain evidence="1">Arlian Lab</strain>
        <tissue evidence="1">Whole body</tissue>
    </source>
</reference>
<accession>A0A1Y3BE82</accession>
<keyword evidence="2" id="KW-1185">Reference proteome</keyword>